<dbReference type="AlphaFoldDB" id="E9E6F6"/>
<dbReference type="GO" id="GO:0005634">
    <property type="term" value="C:nucleus"/>
    <property type="evidence" value="ECO:0007669"/>
    <property type="project" value="TreeGrafter"/>
</dbReference>
<dbReference type="OMA" id="KHYIHPM"/>
<dbReference type="CDD" id="cd12148">
    <property type="entry name" value="fungal_TF_MHR"/>
    <property type="match status" value="1"/>
</dbReference>
<accession>E9E6F6</accession>
<dbReference type="PROSITE" id="PS00463">
    <property type="entry name" value="ZN2_CY6_FUNGAL_1"/>
    <property type="match status" value="1"/>
</dbReference>
<dbReference type="GO" id="GO:0006351">
    <property type="term" value="P:DNA-templated transcription"/>
    <property type="evidence" value="ECO:0007669"/>
    <property type="project" value="InterPro"/>
</dbReference>
<feature type="compositionally biased region" description="Basic and acidic residues" evidence="5">
    <location>
        <begin position="737"/>
        <end position="751"/>
    </location>
</feature>
<evidence type="ECO:0000256" key="2">
    <source>
        <dbReference type="ARBA" id="ARBA00023015"/>
    </source>
</evidence>
<feature type="domain" description="Zn(2)-C6 fungal-type" evidence="6">
    <location>
        <begin position="20"/>
        <end position="49"/>
    </location>
</feature>
<feature type="compositionally biased region" description="Polar residues" evidence="5">
    <location>
        <begin position="180"/>
        <end position="191"/>
    </location>
</feature>
<dbReference type="GeneID" id="19249765"/>
<dbReference type="PANTHER" id="PTHR47424">
    <property type="entry name" value="REGULATORY PROTEIN GAL4"/>
    <property type="match status" value="1"/>
</dbReference>
<organism evidence="8">
    <name type="scientific">Metarhizium acridum (strain CQMa 102)</name>
    <dbReference type="NCBI Taxonomy" id="655827"/>
    <lineage>
        <taxon>Eukaryota</taxon>
        <taxon>Fungi</taxon>
        <taxon>Dikarya</taxon>
        <taxon>Ascomycota</taxon>
        <taxon>Pezizomycotina</taxon>
        <taxon>Sordariomycetes</taxon>
        <taxon>Hypocreomycetidae</taxon>
        <taxon>Hypocreales</taxon>
        <taxon>Clavicipitaceae</taxon>
        <taxon>Metarhizium</taxon>
    </lineage>
</organism>
<dbReference type="eggNOG" id="ENOG502SHBD">
    <property type="taxonomic scope" value="Eukaryota"/>
</dbReference>
<keyword evidence="2" id="KW-0805">Transcription regulation</keyword>
<evidence type="ECO:0000313" key="7">
    <source>
        <dbReference type="EMBL" id="EFY88560.1"/>
    </source>
</evidence>
<gene>
    <name evidence="7" type="ORF">MAC_05454</name>
</gene>
<feature type="region of interest" description="Disordered" evidence="5">
    <location>
        <begin position="56"/>
        <end position="105"/>
    </location>
</feature>
<dbReference type="GO" id="GO:0000978">
    <property type="term" value="F:RNA polymerase II cis-regulatory region sequence-specific DNA binding"/>
    <property type="evidence" value="ECO:0007669"/>
    <property type="project" value="TreeGrafter"/>
</dbReference>
<evidence type="ECO:0000256" key="3">
    <source>
        <dbReference type="ARBA" id="ARBA00023163"/>
    </source>
</evidence>
<name>E9E6F6_METAQ</name>
<keyword evidence="3" id="KW-0804">Transcription</keyword>
<dbReference type="Proteomes" id="UP000002499">
    <property type="component" value="Unassembled WGS sequence"/>
</dbReference>
<protein>
    <recommendedName>
        <fullName evidence="6">Zn(2)-C6 fungal-type domain-containing protein</fullName>
    </recommendedName>
</protein>
<dbReference type="OrthoDB" id="2571985at2759"/>
<feature type="region of interest" description="Disordered" evidence="5">
    <location>
        <begin position="258"/>
        <end position="298"/>
    </location>
</feature>
<dbReference type="InterPro" id="IPR036864">
    <property type="entry name" value="Zn2-C6_fun-type_DNA-bd_sf"/>
</dbReference>
<feature type="compositionally biased region" description="Polar residues" evidence="5">
    <location>
        <begin position="265"/>
        <end position="282"/>
    </location>
</feature>
<dbReference type="Gene3D" id="4.10.240.10">
    <property type="entry name" value="Zn(2)-C6 fungal-type DNA-binding domain"/>
    <property type="match status" value="1"/>
</dbReference>
<feature type="compositionally biased region" description="Polar residues" evidence="5">
    <location>
        <begin position="161"/>
        <end position="172"/>
    </location>
</feature>
<sequence length="833" mass="92492">MAEPNPSLPSRRNLPRASHACQRCRAKKAKCDQRQPCANCIKHLEECTYGLRRRNDRNRNSRVPSSDRRGAASPQRRLPTVPSTRDGRDELSRGSQTLEHSQGSDRVAFAQQPLPSDNADVVGDVNQHTHGTEFYGTSSNFVLLNQFFAYAQEHLPPGHPNSGSLKETSYLSPASGRASEPSSFRDQSSPWASGGIVSGPGLTAPSPVSIVNLLSNEEALEPLSRPKTPPRVTENQLGVSVDAPPALGRIRNESHTEFMHRDGHTSTPKNSASGESTSNLHSSAHAASKGNPVPDSPLQAARKGLEREYVRVYMSNLHHLHPMLDPIAFTARCEEVIWGVHTPLERNKHLRHFFALYNIVVAVGALIADPGITQNFEPDVSSSVKQPAQCEDSSSALSSQALSRKYFRKSRALLGDVFEVCSLESAQTLLLMSLYCQNSLKPHACYMYCGHAVRTALAIGIARESMSSSIEDHKAARRTWWCIYSHEIDMSCSAGRRDSLGKPRNYQISLPRIRDQVSTVSHKSELENCSVAMINGMVYFAAILRRISKELYYDSKGLTLLQKSAVAKELDALLDDWKDRLPEYLDFSRVSFREAEWAAKQKLVLYLRYLNARIVLHRLFLEAPMSRTRAQLSGHVDSCLDAARDTIRVMYDAYTNRHYFRTWWYNSTYTLYAGMIVLYIVMLGHTAVSSNELLDDVIKAQDILQSMEEAIVARRSANLIREGLEVARACVQSQRDQSARPEATNHGHEFGESQGQLGVDDMPNQAGNSLSRTLFSHAVPGQDPALLASIIDPNLLQDFTAADKDVSDQGFATFPSDSLYGDGLDVHLISMMV</sequence>
<proteinExistence type="predicted"/>
<dbReference type="SMART" id="SM00066">
    <property type="entry name" value="GAL4"/>
    <property type="match status" value="1"/>
</dbReference>
<keyword evidence="4" id="KW-0539">Nucleus</keyword>
<feature type="region of interest" description="Disordered" evidence="5">
    <location>
        <begin position="158"/>
        <end position="198"/>
    </location>
</feature>
<dbReference type="SMART" id="SM00906">
    <property type="entry name" value="Fungal_trans"/>
    <property type="match status" value="1"/>
</dbReference>
<evidence type="ECO:0000259" key="6">
    <source>
        <dbReference type="PROSITE" id="PS50048"/>
    </source>
</evidence>
<dbReference type="Pfam" id="PF00172">
    <property type="entry name" value="Zn_clus"/>
    <property type="match status" value="1"/>
</dbReference>
<dbReference type="Pfam" id="PF04082">
    <property type="entry name" value="Fungal_trans"/>
    <property type="match status" value="1"/>
</dbReference>
<dbReference type="CDD" id="cd00067">
    <property type="entry name" value="GAL4"/>
    <property type="match status" value="1"/>
</dbReference>
<dbReference type="GO" id="GO:0008270">
    <property type="term" value="F:zinc ion binding"/>
    <property type="evidence" value="ECO:0007669"/>
    <property type="project" value="InterPro"/>
</dbReference>
<dbReference type="InterPro" id="IPR051127">
    <property type="entry name" value="Fungal_SecMet_Regulators"/>
</dbReference>
<dbReference type="InterPro" id="IPR001138">
    <property type="entry name" value="Zn2Cys6_DnaBD"/>
</dbReference>
<evidence type="ECO:0000256" key="4">
    <source>
        <dbReference type="ARBA" id="ARBA00023242"/>
    </source>
</evidence>
<dbReference type="PANTHER" id="PTHR47424:SF15">
    <property type="entry name" value="ZN(II)2CYS6 TRANSCRIPTION FACTOR (EUROFUNG)"/>
    <property type="match status" value="1"/>
</dbReference>
<dbReference type="KEGG" id="maw:19249765"/>
<dbReference type="PROSITE" id="PS50048">
    <property type="entry name" value="ZN2_CY6_FUNGAL_2"/>
    <property type="match status" value="1"/>
</dbReference>
<dbReference type="HOGENOM" id="CLU_008137_0_0_1"/>
<dbReference type="InParanoid" id="E9E6F6"/>
<dbReference type="SUPFAM" id="SSF57701">
    <property type="entry name" value="Zn2/Cys6 DNA-binding domain"/>
    <property type="match status" value="1"/>
</dbReference>
<dbReference type="EMBL" id="GL698510">
    <property type="protein sequence ID" value="EFY88560.1"/>
    <property type="molecule type" value="Genomic_DNA"/>
</dbReference>
<keyword evidence="8" id="KW-1185">Reference proteome</keyword>
<dbReference type="GO" id="GO:0000981">
    <property type="term" value="F:DNA-binding transcription factor activity, RNA polymerase II-specific"/>
    <property type="evidence" value="ECO:0007669"/>
    <property type="project" value="InterPro"/>
</dbReference>
<keyword evidence="1" id="KW-0479">Metal-binding</keyword>
<reference evidence="7 8" key="1">
    <citation type="journal article" date="2011" name="PLoS Genet.">
        <title>Genome sequencing and comparative transcriptomics of the model entomopathogenic fungi Metarhizium anisopliae and M. acridum.</title>
        <authorList>
            <person name="Gao Q."/>
            <person name="Jin K."/>
            <person name="Ying S.H."/>
            <person name="Zhang Y."/>
            <person name="Xiao G."/>
            <person name="Shang Y."/>
            <person name="Duan Z."/>
            <person name="Hu X."/>
            <person name="Xie X.Q."/>
            <person name="Zhou G."/>
            <person name="Peng G."/>
            <person name="Luo Z."/>
            <person name="Huang W."/>
            <person name="Wang B."/>
            <person name="Fang W."/>
            <person name="Wang S."/>
            <person name="Zhong Y."/>
            <person name="Ma L.J."/>
            <person name="St Leger R.J."/>
            <person name="Zhao G.P."/>
            <person name="Pei Y."/>
            <person name="Feng M.G."/>
            <person name="Xia Y."/>
            <person name="Wang C."/>
        </authorList>
    </citation>
    <scope>NUCLEOTIDE SEQUENCE [LARGE SCALE GENOMIC DNA]</scope>
    <source>
        <strain evidence="7 8">CQMa 102</strain>
    </source>
</reference>
<evidence type="ECO:0000256" key="5">
    <source>
        <dbReference type="SAM" id="MobiDB-lite"/>
    </source>
</evidence>
<feature type="region of interest" description="Disordered" evidence="5">
    <location>
        <begin position="735"/>
        <end position="763"/>
    </location>
</feature>
<dbReference type="GO" id="GO:0000435">
    <property type="term" value="P:positive regulation of transcription from RNA polymerase II promoter by galactose"/>
    <property type="evidence" value="ECO:0007669"/>
    <property type="project" value="TreeGrafter"/>
</dbReference>
<evidence type="ECO:0000256" key="1">
    <source>
        <dbReference type="ARBA" id="ARBA00022723"/>
    </source>
</evidence>
<dbReference type="InterPro" id="IPR007219">
    <property type="entry name" value="XnlR_reg_dom"/>
</dbReference>
<evidence type="ECO:0000313" key="8">
    <source>
        <dbReference type="Proteomes" id="UP000002499"/>
    </source>
</evidence>